<evidence type="ECO:0000259" key="2">
    <source>
        <dbReference type="Pfam" id="PF24034"/>
    </source>
</evidence>
<comment type="caution">
    <text evidence="4">The sequence shown here is derived from an EMBL/GenBank/DDBJ whole genome shotgun (WGS) entry which is preliminary data.</text>
</comment>
<dbReference type="EMBL" id="BAAADV010000007">
    <property type="protein sequence ID" value="GAA0679964.1"/>
    <property type="molecule type" value="Genomic_DNA"/>
</dbReference>
<gene>
    <name evidence="4" type="ORF">GCM10009020_30830</name>
</gene>
<sequence length="406" mass="43439">MNGSLGVGLATGIFLVAALFAGIPAVDAGPIDRATSHGGAPLSESTADVQNDAPGEFSQQSEETDQFDSVEFRITVHENGTAVWTFSYERRLANASEREQFEAFAEEFRTNESHSLYEGFRGQATALVDAGSAATDREMNASAFRRDARVQEERLNQPGVVTMSFHWSNFAREDGKRLVVGDVFEGGLYVGEDQSLVLERGDGVVFTEALPSEGRTIAADNLTTSDTVTWVGPTEFTDNRPRAVFAPPDVAGPADDTATKPASGDSDPWMMIAGVVVLLLGVGSAVAWRRDGGVLPRSGAPTTDEATADPTSTVTEAPDEGDGGVSEEELLTDEDRVTALLEENGGRMKQVNIVEETGWSKSKVSMLLSDMEEEGQISKLRVGRENIISLDGHEPEAAGSPFENDE</sequence>
<protein>
    <recommendedName>
        <fullName evidence="6">HTH iclR-type domain-containing protein</fullName>
    </recommendedName>
</protein>
<keyword evidence="5" id="KW-1185">Reference proteome</keyword>
<organism evidence="4 5">
    <name type="scientific">Natronoarchaeum mannanilyticum</name>
    <dbReference type="NCBI Taxonomy" id="926360"/>
    <lineage>
        <taxon>Archaea</taxon>
        <taxon>Methanobacteriati</taxon>
        <taxon>Methanobacteriota</taxon>
        <taxon>Stenosarchaea group</taxon>
        <taxon>Halobacteria</taxon>
        <taxon>Halobacteriales</taxon>
        <taxon>Natronoarchaeaceae</taxon>
    </lineage>
</organism>
<evidence type="ECO:0000313" key="4">
    <source>
        <dbReference type="EMBL" id="GAA0679964.1"/>
    </source>
</evidence>
<dbReference type="AlphaFoldDB" id="A0AAV3TD51"/>
<dbReference type="InterPro" id="IPR055769">
    <property type="entry name" value="DUF7345"/>
</dbReference>
<evidence type="ECO:0000259" key="3">
    <source>
        <dbReference type="Pfam" id="PF24036"/>
    </source>
</evidence>
<dbReference type="Pfam" id="PF24034">
    <property type="entry name" value="DUF7343"/>
    <property type="match status" value="1"/>
</dbReference>
<dbReference type="InterPro" id="IPR036390">
    <property type="entry name" value="WH_DNA-bd_sf"/>
</dbReference>
<name>A0AAV3TD51_9EURY</name>
<feature type="region of interest" description="Disordered" evidence="1">
    <location>
        <begin position="34"/>
        <end position="65"/>
    </location>
</feature>
<dbReference type="InterPro" id="IPR055767">
    <property type="entry name" value="DUF7343"/>
</dbReference>
<dbReference type="Pfam" id="PF24036">
    <property type="entry name" value="DUF7345"/>
    <property type="match status" value="1"/>
</dbReference>
<feature type="compositionally biased region" description="Acidic residues" evidence="1">
    <location>
        <begin position="317"/>
        <end position="327"/>
    </location>
</feature>
<accession>A0AAV3TD51</accession>
<evidence type="ECO:0008006" key="6">
    <source>
        <dbReference type="Google" id="ProtNLM"/>
    </source>
</evidence>
<evidence type="ECO:0000313" key="5">
    <source>
        <dbReference type="Proteomes" id="UP001500420"/>
    </source>
</evidence>
<dbReference type="SUPFAM" id="SSF46785">
    <property type="entry name" value="Winged helix' DNA-binding domain"/>
    <property type="match status" value="1"/>
</dbReference>
<feature type="domain" description="DUF7345" evidence="3">
    <location>
        <begin position="73"/>
        <end position="203"/>
    </location>
</feature>
<feature type="region of interest" description="Disordered" evidence="1">
    <location>
        <begin position="293"/>
        <end position="327"/>
    </location>
</feature>
<reference evidence="4 5" key="1">
    <citation type="journal article" date="2019" name="Int. J. Syst. Evol. Microbiol.">
        <title>The Global Catalogue of Microorganisms (GCM) 10K type strain sequencing project: providing services to taxonomists for standard genome sequencing and annotation.</title>
        <authorList>
            <consortium name="The Broad Institute Genomics Platform"/>
            <consortium name="The Broad Institute Genome Sequencing Center for Infectious Disease"/>
            <person name="Wu L."/>
            <person name="Ma J."/>
        </authorList>
    </citation>
    <scope>NUCLEOTIDE SEQUENCE [LARGE SCALE GENOMIC DNA]</scope>
    <source>
        <strain evidence="4 5">JCM 16328</strain>
    </source>
</reference>
<feature type="compositionally biased region" description="Low complexity" evidence="1">
    <location>
        <begin position="300"/>
        <end position="313"/>
    </location>
</feature>
<dbReference type="Proteomes" id="UP001500420">
    <property type="component" value="Unassembled WGS sequence"/>
</dbReference>
<feature type="region of interest" description="Disordered" evidence="1">
    <location>
        <begin position="232"/>
        <end position="265"/>
    </location>
</feature>
<dbReference type="RefSeq" id="WP_343774977.1">
    <property type="nucleotide sequence ID" value="NZ_BAAADV010000007.1"/>
</dbReference>
<proteinExistence type="predicted"/>
<feature type="domain" description="DUF7343" evidence="2">
    <location>
        <begin position="330"/>
        <end position="390"/>
    </location>
</feature>
<evidence type="ECO:0000256" key="1">
    <source>
        <dbReference type="SAM" id="MobiDB-lite"/>
    </source>
</evidence>